<dbReference type="Proteomes" id="UP000054549">
    <property type="component" value="Unassembled WGS sequence"/>
</dbReference>
<name>A0A0C2WWZ4_AMAMK</name>
<feature type="compositionally biased region" description="Basic and acidic residues" evidence="1">
    <location>
        <begin position="31"/>
        <end position="44"/>
    </location>
</feature>
<evidence type="ECO:0000313" key="3">
    <source>
        <dbReference type="Proteomes" id="UP000054549"/>
    </source>
</evidence>
<feature type="compositionally biased region" description="Low complexity" evidence="1">
    <location>
        <begin position="1"/>
        <end position="18"/>
    </location>
</feature>
<keyword evidence="3" id="KW-1185">Reference proteome</keyword>
<dbReference type="EMBL" id="KN818291">
    <property type="protein sequence ID" value="KIL60888.1"/>
    <property type="molecule type" value="Genomic_DNA"/>
</dbReference>
<dbReference type="HOGENOM" id="CLU_921250_0_0_1"/>
<feature type="compositionally biased region" description="Basic and acidic residues" evidence="1">
    <location>
        <begin position="96"/>
        <end position="108"/>
    </location>
</feature>
<gene>
    <name evidence="2" type="ORF">M378DRAFT_902950</name>
</gene>
<sequence length="302" mass="32312">MPSRRSASSSSTRPSGRSVNVRLCASPSAEKSMEEQREAKREGIRGAIAQQQNGNGNGMMTRRQTGWSLITDPVKLERRLKRRRSEAGDDASTDSHASEERDGKGRESKRSKRAPALDGQQDVIPSPVPSPGPQLQQQHHLHQHQHVTFASIERQPSSLPRAPLPPEAGPWSGILVERGGEATAVTSPTLRKQTGGFEPFLLNRVSSSTSGPSMASGSSSIPPQPIQGCGYFQSILHTPSCNTPAASRGVVQSLAPPMSVNTQVQSQQSGMEVVDPGQSCRNADFSKCRGGGGEQAQHLELS</sequence>
<organism evidence="2 3">
    <name type="scientific">Amanita muscaria (strain Koide BX008)</name>
    <dbReference type="NCBI Taxonomy" id="946122"/>
    <lineage>
        <taxon>Eukaryota</taxon>
        <taxon>Fungi</taxon>
        <taxon>Dikarya</taxon>
        <taxon>Basidiomycota</taxon>
        <taxon>Agaricomycotina</taxon>
        <taxon>Agaricomycetes</taxon>
        <taxon>Agaricomycetidae</taxon>
        <taxon>Agaricales</taxon>
        <taxon>Pluteineae</taxon>
        <taxon>Amanitaceae</taxon>
        <taxon>Amanita</taxon>
    </lineage>
</organism>
<reference evidence="2 3" key="1">
    <citation type="submission" date="2014-04" db="EMBL/GenBank/DDBJ databases">
        <title>Evolutionary Origins and Diversification of the Mycorrhizal Mutualists.</title>
        <authorList>
            <consortium name="DOE Joint Genome Institute"/>
            <consortium name="Mycorrhizal Genomics Consortium"/>
            <person name="Kohler A."/>
            <person name="Kuo A."/>
            <person name="Nagy L.G."/>
            <person name="Floudas D."/>
            <person name="Copeland A."/>
            <person name="Barry K.W."/>
            <person name="Cichocki N."/>
            <person name="Veneault-Fourrey C."/>
            <person name="LaButti K."/>
            <person name="Lindquist E.A."/>
            <person name="Lipzen A."/>
            <person name="Lundell T."/>
            <person name="Morin E."/>
            <person name="Murat C."/>
            <person name="Riley R."/>
            <person name="Ohm R."/>
            <person name="Sun H."/>
            <person name="Tunlid A."/>
            <person name="Henrissat B."/>
            <person name="Grigoriev I.V."/>
            <person name="Hibbett D.S."/>
            <person name="Martin F."/>
        </authorList>
    </citation>
    <scope>NUCLEOTIDE SEQUENCE [LARGE SCALE GENOMIC DNA]</scope>
    <source>
        <strain evidence="2 3">Koide BX008</strain>
    </source>
</reference>
<evidence type="ECO:0000313" key="2">
    <source>
        <dbReference type="EMBL" id="KIL60888.1"/>
    </source>
</evidence>
<evidence type="ECO:0000256" key="1">
    <source>
        <dbReference type="SAM" id="MobiDB-lite"/>
    </source>
</evidence>
<dbReference type="AlphaFoldDB" id="A0A0C2WWZ4"/>
<dbReference type="InParanoid" id="A0A0C2WWZ4"/>
<feature type="region of interest" description="Disordered" evidence="1">
    <location>
        <begin position="1"/>
        <end position="146"/>
    </location>
</feature>
<proteinExistence type="predicted"/>
<protein>
    <submittedName>
        <fullName evidence="2">Uncharacterized protein</fullName>
    </submittedName>
</protein>
<accession>A0A0C2WWZ4</accession>